<dbReference type="Proteomes" id="UP000694044">
    <property type="component" value="Unassembled WGS sequence"/>
</dbReference>
<dbReference type="AlphaFoldDB" id="A0A8T1W1H9"/>
<protein>
    <submittedName>
        <fullName evidence="1">Uncharacterized protein</fullName>
    </submittedName>
</protein>
<proteinExistence type="predicted"/>
<dbReference type="EMBL" id="JAGDFM010000101">
    <property type="protein sequence ID" value="KAG7386388.1"/>
    <property type="molecule type" value="Genomic_DNA"/>
</dbReference>
<comment type="caution">
    <text evidence="1">The sequence shown here is derived from an EMBL/GenBank/DDBJ whole genome shotgun (WGS) entry which is preliminary data.</text>
</comment>
<keyword evidence="2" id="KW-1185">Reference proteome</keyword>
<evidence type="ECO:0000313" key="1">
    <source>
        <dbReference type="EMBL" id="KAG7386388.1"/>
    </source>
</evidence>
<sequence>MDLEKRIDARDSEPCIRRLADLSTVYPRSMRFTWDLYGIQRPCSTTAPFNQVGAGFNNPLDTRAEPNETARTVRAVAVLRRLDRSSLSQAADGQLQRHQKRTLLIAGGVVGAESDLHPESGFQMPLRQRIYIKMQATSLTALWGPERSLRQ</sequence>
<accession>A0A8T1W1H9</accession>
<name>A0A8T1W1H9_9STRA</name>
<evidence type="ECO:0000313" key="2">
    <source>
        <dbReference type="Proteomes" id="UP000694044"/>
    </source>
</evidence>
<reference evidence="1" key="1">
    <citation type="submission" date="2021-02" db="EMBL/GenBank/DDBJ databases">
        <authorList>
            <person name="Palmer J.M."/>
        </authorList>
    </citation>
    <scope>NUCLEOTIDE SEQUENCE</scope>
    <source>
        <strain evidence="1">SCRP734</strain>
    </source>
</reference>
<organism evidence="1 2">
    <name type="scientific">Phytophthora pseudosyringae</name>
    <dbReference type="NCBI Taxonomy" id="221518"/>
    <lineage>
        <taxon>Eukaryota</taxon>
        <taxon>Sar</taxon>
        <taxon>Stramenopiles</taxon>
        <taxon>Oomycota</taxon>
        <taxon>Peronosporomycetes</taxon>
        <taxon>Peronosporales</taxon>
        <taxon>Peronosporaceae</taxon>
        <taxon>Phytophthora</taxon>
    </lineage>
</organism>
<gene>
    <name evidence="1" type="ORF">PHYPSEUDO_000317</name>
</gene>